<evidence type="ECO:0000259" key="11">
    <source>
        <dbReference type="PROSITE" id="PS50928"/>
    </source>
</evidence>
<reference evidence="12" key="1">
    <citation type="submission" date="2019-11" db="EMBL/GenBank/DDBJ databases">
        <title>Specific Integration of Temperate Phages Decrease the Pathogenicity of Their Host Bacteria.</title>
        <authorList>
            <person name="Chen Y."/>
            <person name="Yang L."/>
            <person name="Wu B."/>
            <person name="Tao P."/>
        </authorList>
    </citation>
    <scope>NUCLEOTIDE SEQUENCE</scope>
    <source>
        <strain evidence="12">Bb01</strain>
    </source>
</reference>
<keyword evidence="6" id="KW-0067">ATP-binding</keyword>
<dbReference type="Gene3D" id="3.40.50.300">
    <property type="entry name" value="P-loop containing nucleotide triphosphate hydrolases"/>
    <property type="match status" value="1"/>
</dbReference>
<feature type="transmembrane region" description="Helical" evidence="9">
    <location>
        <begin position="308"/>
        <end position="329"/>
    </location>
</feature>
<dbReference type="Pfam" id="PF00528">
    <property type="entry name" value="BPD_transp_1"/>
    <property type="match status" value="2"/>
</dbReference>
<feature type="transmembrane region" description="Helical" evidence="9">
    <location>
        <begin position="260"/>
        <end position="280"/>
    </location>
</feature>
<feature type="transmembrane region" description="Helical" evidence="9">
    <location>
        <begin position="372"/>
        <end position="393"/>
    </location>
</feature>
<dbReference type="InterPro" id="IPR050093">
    <property type="entry name" value="ABC_SmlMolc_Importer"/>
</dbReference>
<dbReference type="AlphaFoldDB" id="A0A6B9XKW3"/>
<keyword evidence="8 9" id="KW-0472">Membrane</keyword>
<accession>A0A6B9XKW3</accession>
<feature type="domain" description="ABC transporter" evidence="10">
    <location>
        <begin position="583"/>
        <end position="817"/>
    </location>
</feature>
<evidence type="ECO:0000256" key="1">
    <source>
        <dbReference type="ARBA" id="ARBA00004651"/>
    </source>
</evidence>
<keyword evidence="5" id="KW-0547">Nucleotide-binding</keyword>
<dbReference type="PANTHER" id="PTHR42781:SF4">
    <property type="entry name" value="SPERMIDINE_PUTRESCINE IMPORT ATP-BINDING PROTEIN POTA"/>
    <property type="match status" value="1"/>
</dbReference>
<feature type="domain" description="ABC transmembrane type-1" evidence="11">
    <location>
        <begin position="368"/>
        <end position="558"/>
    </location>
</feature>
<feature type="transmembrane region" description="Helical" evidence="9">
    <location>
        <begin position="495"/>
        <end position="517"/>
    </location>
</feature>
<dbReference type="GO" id="GO:0005524">
    <property type="term" value="F:ATP binding"/>
    <property type="evidence" value="ECO:0007669"/>
    <property type="project" value="UniProtKB-KW"/>
</dbReference>
<evidence type="ECO:0000313" key="12">
    <source>
        <dbReference type="EMBL" id="QHR84830.1"/>
    </source>
</evidence>
<feature type="domain" description="ABC transmembrane type-1" evidence="11">
    <location>
        <begin position="73"/>
        <end position="281"/>
    </location>
</feature>
<feature type="transmembrane region" description="Helical" evidence="9">
    <location>
        <begin position="77"/>
        <end position="99"/>
    </location>
</feature>
<feature type="transmembrane region" description="Helical" evidence="9">
    <location>
        <begin position="111"/>
        <end position="133"/>
    </location>
</feature>
<feature type="transmembrane region" description="Helical" evidence="9">
    <location>
        <begin position="432"/>
        <end position="454"/>
    </location>
</feature>
<comment type="similarity">
    <text evidence="9">Belongs to the binding-protein-dependent transport system permease family.</text>
</comment>
<dbReference type="InterPro" id="IPR035906">
    <property type="entry name" value="MetI-like_sf"/>
</dbReference>
<evidence type="ECO:0000256" key="4">
    <source>
        <dbReference type="ARBA" id="ARBA00022692"/>
    </source>
</evidence>
<dbReference type="InterPro" id="IPR013611">
    <property type="entry name" value="Transp-assoc_OB_typ2"/>
</dbReference>
<dbReference type="GO" id="GO:0140359">
    <property type="term" value="F:ABC-type transporter activity"/>
    <property type="evidence" value="ECO:0007669"/>
    <property type="project" value="UniProtKB-ARBA"/>
</dbReference>
<dbReference type="KEGG" id="bbx:BBS798_1970"/>
<dbReference type="SUPFAM" id="SSF50331">
    <property type="entry name" value="MOP-like"/>
    <property type="match status" value="1"/>
</dbReference>
<keyword evidence="4 9" id="KW-0812">Transmembrane</keyword>
<feature type="transmembrane region" description="Helical" evidence="9">
    <location>
        <begin position="400"/>
        <end position="426"/>
    </location>
</feature>
<feature type="transmembrane region" description="Helical" evidence="9">
    <location>
        <begin position="210"/>
        <end position="240"/>
    </location>
</feature>
<evidence type="ECO:0000256" key="5">
    <source>
        <dbReference type="ARBA" id="ARBA00022741"/>
    </source>
</evidence>
<dbReference type="InterPro" id="IPR000515">
    <property type="entry name" value="MetI-like"/>
</dbReference>
<keyword evidence="3" id="KW-1003">Cell membrane</keyword>
<organism evidence="12">
    <name type="scientific">Bordetella bronchiseptica</name>
    <name type="common">Alcaligenes bronchisepticus</name>
    <dbReference type="NCBI Taxonomy" id="518"/>
    <lineage>
        <taxon>Bacteria</taxon>
        <taxon>Pseudomonadati</taxon>
        <taxon>Pseudomonadota</taxon>
        <taxon>Betaproteobacteria</taxon>
        <taxon>Burkholderiales</taxon>
        <taxon>Alcaligenaceae</taxon>
        <taxon>Bordetella</taxon>
    </lineage>
</organism>
<evidence type="ECO:0000256" key="2">
    <source>
        <dbReference type="ARBA" id="ARBA00022448"/>
    </source>
</evidence>
<evidence type="ECO:0000256" key="6">
    <source>
        <dbReference type="ARBA" id="ARBA00022840"/>
    </source>
</evidence>
<dbReference type="InterPro" id="IPR017871">
    <property type="entry name" value="ABC_transporter-like_CS"/>
</dbReference>
<dbReference type="SMART" id="SM00382">
    <property type="entry name" value="AAA"/>
    <property type="match status" value="1"/>
</dbReference>
<dbReference type="Pfam" id="PF00005">
    <property type="entry name" value="ABC_tran"/>
    <property type="match status" value="1"/>
</dbReference>
<evidence type="ECO:0000256" key="8">
    <source>
        <dbReference type="ARBA" id="ARBA00023136"/>
    </source>
</evidence>
<dbReference type="GO" id="GO:0043190">
    <property type="term" value="C:ATP-binding cassette (ABC) transporter complex"/>
    <property type="evidence" value="ECO:0007669"/>
    <property type="project" value="InterPro"/>
</dbReference>
<name>A0A6B9XKW3_BORBO</name>
<protein>
    <submittedName>
        <fullName evidence="12">Ferric iron ABC transporter permease protein</fullName>
    </submittedName>
</protein>
<dbReference type="Gene3D" id="2.40.50.100">
    <property type="match status" value="1"/>
</dbReference>
<comment type="subcellular location">
    <subcellularLocation>
        <location evidence="1 9">Cell membrane</location>
        <topology evidence="1 9">Multi-pass membrane protein</topology>
    </subcellularLocation>
</comment>
<dbReference type="FunFam" id="3.40.50.300:FF:000042">
    <property type="entry name" value="Maltose/maltodextrin ABC transporter, ATP-binding protein"/>
    <property type="match status" value="1"/>
</dbReference>
<sequence length="933" mass="100774">MTEKPAVAREPRAGRHALPAIAVTVLVAAALALLVLQPVGIIALNSWRDDLTGQWSLVNYLRIFTTPNLIEPMLNSLVLAGSTAVIATALGVPMAWLVSRTDMPGRGLVRVLVLAAFITPSFIGALGWILLAAPNSGWLNVWLRQWLGGDSPLNIYSMWGAVFVCAVYTVPFTFTIVATALDEMAVELEDASAMLGGGILRTMRSVTLPLVMPAIVAGFILSFIQGMTLFGVPAFLLTPARVPVVTTKLAEFYQMFPPELNLAAAYCMPLLLMTGGLFFLRRRILGRRQYVMIGGKARGSRLVGLGRWRWPALLGALLVPAVTVFLPYASLTLVSLSKAWGQGPSWDNLTLHWYRWAVLDNPQTQSAIVNSLLYATMAATVCLLLGVVVAYMVERKLFRGAWALGATASVPIIIPGIVLSVGFFSAFTQPFYGLYGTGALLVLAFVATFLPIAYSHGGAIIKTISPDLERASRILGAGQVGTFGRITLPLMKPGLVSGWMLVFIPVMRELSVAVFLITPQTNVMTTLIYNYKDGGNYEAVCATSNVLLLGHHPDCHAGPPADGPCPSPRRGARYRRSYVVKAIRIQGLTKHYGAHQVLRGIDLELAQGELLALLGPSGCGKSTTLQMLAGFDQPTDGQIWIGDRQVSGAGVMVPPERRNISLVFQNYAVWPHMTVFENVAYGLQVRKVARTELAQRVKRALDTVRLTALAQRYPSELSGGQQQRVALARALVVEPDILLLDEPLSNLDAHLREEMRYEIRQVHDLLGLTTVYVTHDQGEALVTADKIAVMQSGQVQQFDSPVNVFSRPANTFVASFIGTNNELHGQLAEPGALRVGDRVLHGDDRSQAGAGGAACLCIRPSAVKLGAAPGANTLSGTVTRVAYLGEYRDVQVELAAGQVVRAYVDPSSTLEPGQRVEVHLPIEHCQILSVTTS</sequence>
<dbReference type="EMBL" id="MN660071">
    <property type="protein sequence ID" value="QHR84830.1"/>
    <property type="molecule type" value="Genomic_DNA"/>
</dbReference>
<dbReference type="CDD" id="cd06261">
    <property type="entry name" value="TM_PBP2"/>
    <property type="match status" value="2"/>
</dbReference>
<dbReference type="InterPro" id="IPR003593">
    <property type="entry name" value="AAA+_ATPase"/>
</dbReference>
<feature type="transmembrane region" description="Helical" evidence="9">
    <location>
        <begin position="21"/>
        <end position="44"/>
    </location>
</feature>
<dbReference type="InterPro" id="IPR027417">
    <property type="entry name" value="P-loop_NTPase"/>
</dbReference>
<feature type="transmembrane region" description="Helical" evidence="9">
    <location>
        <begin position="153"/>
        <end position="178"/>
    </location>
</feature>
<keyword evidence="7 9" id="KW-1133">Transmembrane helix</keyword>
<dbReference type="InterPro" id="IPR003439">
    <property type="entry name" value="ABC_transporter-like_ATP-bd"/>
</dbReference>
<evidence type="ECO:0000256" key="3">
    <source>
        <dbReference type="ARBA" id="ARBA00022475"/>
    </source>
</evidence>
<evidence type="ECO:0000256" key="7">
    <source>
        <dbReference type="ARBA" id="ARBA00022989"/>
    </source>
</evidence>
<dbReference type="SUPFAM" id="SSF161098">
    <property type="entry name" value="MetI-like"/>
    <property type="match status" value="2"/>
</dbReference>
<dbReference type="Gene3D" id="1.10.3720.10">
    <property type="entry name" value="MetI-like"/>
    <property type="match status" value="2"/>
</dbReference>
<dbReference type="SUPFAM" id="SSF52540">
    <property type="entry name" value="P-loop containing nucleoside triphosphate hydrolases"/>
    <property type="match status" value="1"/>
</dbReference>
<dbReference type="PANTHER" id="PTHR42781">
    <property type="entry name" value="SPERMIDINE/PUTRESCINE IMPORT ATP-BINDING PROTEIN POTA"/>
    <property type="match status" value="1"/>
</dbReference>
<evidence type="ECO:0000259" key="10">
    <source>
        <dbReference type="PROSITE" id="PS50893"/>
    </source>
</evidence>
<proteinExistence type="inferred from homology"/>
<dbReference type="PROSITE" id="PS50928">
    <property type="entry name" value="ABC_TM1"/>
    <property type="match status" value="2"/>
</dbReference>
<keyword evidence="2 9" id="KW-0813">Transport</keyword>
<dbReference type="InterPro" id="IPR008995">
    <property type="entry name" value="Mo/tungstate-bd_C_term_dom"/>
</dbReference>
<evidence type="ECO:0000256" key="9">
    <source>
        <dbReference type="RuleBase" id="RU363032"/>
    </source>
</evidence>
<dbReference type="PROSITE" id="PS50893">
    <property type="entry name" value="ABC_TRANSPORTER_2"/>
    <property type="match status" value="1"/>
</dbReference>
<dbReference type="PROSITE" id="PS00211">
    <property type="entry name" value="ABC_TRANSPORTER_1"/>
    <property type="match status" value="1"/>
</dbReference>
<dbReference type="GO" id="GO:0016887">
    <property type="term" value="F:ATP hydrolysis activity"/>
    <property type="evidence" value="ECO:0007669"/>
    <property type="project" value="InterPro"/>
</dbReference>
<dbReference type="Pfam" id="PF08402">
    <property type="entry name" value="TOBE_2"/>
    <property type="match status" value="1"/>
</dbReference>